<evidence type="ECO:0000313" key="7">
    <source>
        <dbReference type="EMBL" id="GAI18998.1"/>
    </source>
</evidence>
<dbReference type="GO" id="GO:0003729">
    <property type="term" value="F:mRNA binding"/>
    <property type="evidence" value="ECO:0007669"/>
    <property type="project" value="InterPro"/>
</dbReference>
<dbReference type="Gene3D" id="3.30.920.30">
    <property type="entry name" value="Hypothetical protein"/>
    <property type="match status" value="1"/>
</dbReference>
<dbReference type="InterPro" id="IPR012933">
    <property type="entry name" value="HicA_mRNA_interferase"/>
</dbReference>
<reference evidence="7" key="1">
    <citation type="journal article" date="2014" name="Front. Microbiol.">
        <title>High frequency of phylogenetically diverse reductive dehalogenase-homologous genes in deep subseafloor sedimentary metagenomes.</title>
        <authorList>
            <person name="Kawai M."/>
            <person name="Futagami T."/>
            <person name="Toyoda A."/>
            <person name="Takaki Y."/>
            <person name="Nishi S."/>
            <person name="Hori S."/>
            <person name="Arai W."/>
            <person name="Tsubouchi T."/>
            <person name="Morono Y."/>
            <person name="Uchiyama I."/>
            <person name="Ito T."/>
            <person name="Fujiyama A."/>
            <person name="Inagaki F."/>
            <person name="Takami H."/>
        </authorList>
    </citation>
    <scope>NUCLEOTIDE SEQUENCE</scope>
    <source>
        <strain evidence="7">Expedition CK06-06</strain>
    </source>
</reference>
<proteinExistence type="predicted"/>
<gene>
    <name evidence="7" type="ORF">S06H3_30994</name>
</gene>
<keyword evidence="2" id="KW-0540">Nuclease</keyword>
<evidence type="ECO:0000256" key="5">
    <source>
        <dbReference type="ARBA" id="ARBA00022884"/>
    </source>
</evidence>
<keyword evidence="1" id="KW-1277">Toxin-antitoxin system</keyword>
<evidence type="ECO:0000256" key="1">
    <source>
        <dbReference type="ARBA" id="ARBA00022649"/>
    </source>
</evidence>
<keyword evidence="3" id="KW-0255">Endonuclease</keyword>
<organism evidence="7">
    <name type="scientific">marine sediment metagenome</name>
    <dbReference type="NCBI Taxonomy" id="412755"/>
    <lineage>
        <taxon>unclassified sequences</taxon>
        <taxon>metagenomes</taxon>
        <taxon>ecological metagenomes</taxon>
    </lineage>
</organism>
<evidence type="ECO:0008006" key="8">
    <source>
        <dbReference type="Google" id="ProtNLM"/>
    </source>
</evidence>
<feature type="non-terminal residue" evidence="7">
    <location>
        <position position="1"/>
    </location>
</feature>
<accession>X1LIV2</accession>
<dbReference type="EMBL" id="BARV01018307">
    <property type="protein sequence ID" value="GAI18998.1"/>
    <property type="molecule type" value="Genomic_DNA"/>
</dbReference>
<evidence type="ECO:0000256" key="2">
    <source>
        <dbReference type="ARBA" id="ARBA00022722"/>
    </source>
</evidence>
<name>X1LIV2_9ZZZZ</name>
<keyword evidence="5" id="KW-0694">RNA-binding</keyword>
<sequence>GSSVSRLPRLTGSEAVRALQKADFEIVRQRGSHVYMRHTDGRATVVPVHKGEDLGSGILSKILRDAELSRQEFLKLL</sequence>
<dbReference type="GO" id="GO:0016787">
    <property type="term" value="F:hydrolase activity"/>
    <property type="evidence" value="ECO:0007669"/>
    <property type="project" value="UniProtKB-KW"/>
</dbReference>
<evidence type="ECO:0000256" key="6">
    <source>
        <dbReference type="ARBA" id="ARBA00023016"/>
    </source>
</evidence>
<dbReference type="PANTHER" id="PTHR34873">
    <property type="entry name" value="SSR1766 PROTEIN"/>
    <property type="match status" value="1"/>
</dbReference>
<dbReference type="SUPFAM" id="SSF54786">
    <property type="entry name" value="YcfA/nrd intein domain"/>
    <property type="match status" value="1"/>
</dbReference>
<comment type="caution">
    <text evidence="7">The sequence shown here is derived from an EMBL/GenBank/DDBJ whole genome shotgun (WGS) entry which is preliminary data.</text>
</comment>
<dbReference type="InterPro" id="IPR038570">
    <property type="entry name" value="HicA_sf"/>
</dbReference>
<keyword evidence="4" id="KW-0378">Hydrolase</keyword>
<evidence type="ECO:0000256" key="3">
    <source>
        <dbReference type="ARBA" id="ARBA00022759"/>
    </source>
</evidence>
<dbReference type="PANTHER" id="PTHR34873:SF3">
    <property type="entry name" value="ADDICTION MODULE TOXIN, HICA FAMILY"/>
    <property type="match status" value="1"/>
</dbReference>
<keyword evidence="6" id="KW-0346">Stress response</keyword>
<evidence type="ECO:0000256" key="4">
    <source>
        <dbReference type="ARBA" id="ARBA00022801"/>
    </source>
</evidence>
<dbReference type="Pfam" id="PF07927">
    <property type="entry name" value="HicA_toxin"/>
    <property type="match status" value="1"/>
</dbReference>
<dbReference type="AlphaFoldDB" id="X1LIV2"/>
<dbReference type="GO" id="GO:0004519">
    <property type="term" value="F:endonuclease activity"/>
    <property type="evidence" value="ECO:0007669"/>
    <property type="project" value="UniProtKB-KW"/>
</dbReference>
<protein>
    <recommendedName>
        <fullName evidence="8">Addiction module toxin, HicA family</fullName>
    </recommendedName>
</protein>